<evidence type="ECO:0008006" key="3">
    <source>
        <dbReference type="Google" id="ProtNLM"/>
    </source>
</evidence>
<dbReference type="AlphaFoldDB" id="E6UL70"/>
<sequence>MSKTIKQIADELQVSKQAVWQRVKRSSELSAMLYEHSQTINGTVVIDEDMEKVLCELYPERPTTINVDETIKNVDINGVNVDGMSKEVDVNVDETSICKGVNVDDVDINSVNSKKNVDADVDDKHANVDVNDMDVDVNTLIETLQSTVNTLKQQLTVKDKQIDDLSAMLKSSQEQQATLVTALSAAQALHAGTMQERLTEHSENSEIQREVNEAEQKSQSVKKGFFARIFRKGS</sequence>
<keyword evidence="1" id="KW-0614">Plasmid</keyword>
<organism evidence="1 2">
    <name type="scientific">Ruminococcus albus (strain ATCC 27210 / DSM 20455 / JCM 14654 / NCDO 2250 / 7)</name>
    <dbReference type="NCBI Taxonomy" id="697329"/>
    <lineage>
        <taxon>Bacteria</taxon>
        <taxon>Bacillati</taxon>
        <taxon>Bacillota</taxon>
        <taxon>Clostridia</taxon>
        <taxon>Eubacteriales</taxon>
        <taxon>Oscillospiraceae</taxon>
        <taxon>Ruminococcus</taxon>
    </lineage>
</organism>
<geneLocation type="plasmid" evidence="1 2">
    <name>pRUMAL03</name>
</geneLocation>
<proteinExistence type="predicted"/>
<name>E6UL70_RUMA7</name>
<dbReference type="OrthoDB" id="2066274at2"/>
<dbReference type="RefSeq" id="WP_013483953.1">
    <property type="nucleotide sequence ID" value="NC_014826.1"/>
</dbReference>
<accession>E6UL70</accession>
<reference evidence="2" key="1">
    <citation type="journal article" date="2011" name="J. Bacteriol.">
        <title>Complete genome of the cellulolytic ruminal bacterium Ruminococcus albus 7.</title>
        <authorList>
            <person name="Suen G."/>
            <person name="Stevenson D.M."/>
            <person name="Bruce D.C."/>
            <person name="Chertkov O."/>
            <person name="Copeland A."/>
            <person name="Cheng J.F."/>
            <person name="Detter C."/>
            <person name="Detter J.C."/>
            <person name="Goodwin L.A."/>
            <person name="Han C.S."/>
            <person name="Hauser L.J."/>
            <person name="Ivanova N.N."/>
            <person name="Kyrpides N.C."/>
            <person name="Land M.L."/>
            <person name="Lapidus A."/>
            <person name="Lucas S."/>
            <person name="Ovchinnikova G."/>
            <person name="Pitluck S."/>
            <person name="Tapia R."/>
            <person name="Woyke T."/>
            <person name="Boyum J."/>
            <person name="Mead D."/>
            <person name="Weimer P.J."/>
        </authorList>
    </citation>
    <scope>NUCLEOTIDE SEQUENCE [LARGE SCALE GENOMIC DNA]</scope>
    <source>
        <strain evidence="2">ATCC 27210 / DSM 20455 / JCM 14654 / NCDO 2250 / 7</strain>
        <plasmid evidence="2">pRUMAL03</plasmid>
    </source>
</reference>
<protein>
    <recommendedName>
        <fullName evidence="3">DUF536 domain-containing protein</fullName>
    </recommendedName>
</protein>
<dbReference type="HOGENOM" id="CLU_1184353_0_0_9"/>
<dbReference type="Proteomes" id="UP000006919">
    <property type="component" value="Plasmid pRUMAL03"/>
</dbReference>
<evidence type="ECO:0000313" key="2">
    <source>
        <dbReference type="Proteomes" id="UP000006919"/>
    </source>
</evidence>
<evidence type="ECO:0000313" key="1">
    <source>
        <dbReference type="EMBL" id="ADU24416.1"/>
    </source>
</evidence>
<gene>
    <name evidence="1" type="ordered locus">Rumal_3993</name>
</gene>
<dbReference type="KEGG" id="ral:Rumal_3993"/>
<dbReference type="EMBL" id="CP002406">
    <property type="protein sequence ID" value="ADU24416.1"/>
    <property type="molecule type" value="Genomic_DNA"/>
</dbReference>